<dbReference type="SMART" id="SM00177">
    <property type="entry name" value="ARF"/>
    <property type="match status" value="1"/>
</dbReference>
<organism evidence="5 6">
    <name type="scientific">Collybiopsis luxurians FD-317 M1</name>
    <dbReference type="NCBI Taxonomy" id="944289"/>
    <lineage>
        <taxon>Eukaryota</taxon>
        <taxon>Fungi</taxon>
        <taxon>Dikarya</taxon>
        <taxon>Basidiomycota</taxon>
        <taxon>Agaricomycotina</taxon>
        <taxon>Agaricomycetes</taxon>
        <taxon>Agaricomycetidae</taxon>
        <taxon>Agaricales</taxon>
        <taxon>Marasmiineae</taxon>
        <taxon>Omphalotaceae</taxon>
        <taxon>Collybiopsis</taxon>
        <taxon>Collybiopsis luxurians</taxon>
    </lineage>
</organism>
<evidence type="ECO:0000256" key="1">
    <source>
        <dbReference type="ARBA" id="ARBA00022741"/>
    </source>
</evidence>
<dbReference type="Gene3D" id="3.40.50.300">
    <property type="entry name" value="P-loop containing nucleotide triphosphate hydrolases"/>
    <property type="match status" value="1"/>
</dbReference>
<keyword evidence="1 3" id="KW-0547">Nucleotide-binding</keyword>
<reference evidence="5 6" key="1">
    <citation type="submission" date="2014-04" db="EMBL/GenBank/DDBJ databases">
        <title>Evolutionary Origins and Diversification of the Mycorrhizal Mutualists.</title>
        <authorList>
            <consortium name="DOE Joint Genome Institute"/>
            <consortium name="Mycorrhizal Genomics Consortium"/>
            <person name="Kohler A."/>
            <person name="Kuo A."/>
            <person name="Nagy L.G."/>
            <person name="Floudas D."/>
            <person name="Copeland A."/>
            <person name="Barry K.W."/>
            <person name="Cichocki N."/>
            <person name="Veneault-Fourrey C."/>
            <person name="LaButti K."/>
            <person name="Lindquist E.A."/>
            <person name="Lipzen A."/>
            <person name="Lundell T."/>
            <person name="Morin E."/>
            <person name="Murat C."/>
            <person name="Riley R."/>
            <person name="Ohm R."/>
            <person name="Sun H."/>
            <person name="Tunlid A."/>
            <person name="Henrissat B."/>
            <person name="Grigoriev I.V."/>
            <person name="Hibbett D.S."/>
            <person name="Martin F."/>
        </authorList>
    </citation>
    <scope>NUCLEOTIDE SEQUENCE [LARGE SCALE GENOMIC DNA]</scope>
    <source>
        <strain evidence="5 6">FD-317 M1</strain>
    </source>
</reference>
<feature type="binding site" evidence="3">
    <location>
        <begin position="21"/>
        <end position="28"/>
    </location>
    <ligand>
        <name>GTP</name>
        <dbReference type="ChEBI" id="CHEBI:37565"/>
    </ligand>
</feature>
<dbReference type="HOGENOM" id="CLU_690875_0_0_1"/>
<dbReference type="InterPro" id="IPR006689">
    <property type="entry name" value="Small_GTPase_ARF/SAR"/>
</dbReference>
<keyword evidence="2 3" id="KW-0342">GTP-binding</keyword>
<dbReference type="PROSITE" id="PS51417">
    <property type="entry name" value="ARF"/>
    <property type="match status" value="1"/>
</dbReference>
<evidence type="ECO:0000256" key="2">
    <source>
        <dbReference type="ARBA" id="ARBA00023134"/>
    </source>
</evidence>
<evidence type="ECO:0008006" key="7">
    <source>
        <dbReference type="Google" id="ProtNLM"/>
    </source>
</evidence>
<dbReference type="PANTHER" id="PTHR11711">
    <property type="entry name" value="ADP RIBOSYLATION FACTOR-RELATED"/>
    <property type="match status" value="1"/>
</dbReference>
<protein>
    <recommendedName>
        <fullName evidence="7">ADP-ribosylation factor</fullName>
    </recommendedName>
</protein>
<dbReference type="GO" id="GO:0003924">
    <property type="term" value="F:GTPase activity"/>
    <property type="evidence" value="ECO:0007669"/>
    <property type="project" value="InterPro"/>
</dbReference>
<feature type="binding site" evidence="4">
    <location>
        <position position="28"/>
    </location>
    <ligand>
        <name>Mg(2+)</name>
        <dbReference type="ChEBI" id="CHEBI:18420"/>
    </ligand>
</feature>
<accession>A0A0D0C613</accession>
<dbReference type="AlphaFoldDB" id="A0A0D0C613"/>
<dbReference type="Pfam" id="PF00025">
    <property type="entry name" value="Arf"/>
    <property type="match status" value="1"/>
</dbReference>
<dbReference type="Proteomes" id="UP000053593">
    <property type="component" value="Unassembled WGS sequence"/>
</dbReference>
<keyword evidence="4" id="KW-0460">Magnesium</keyword>
<dbReference type="GO" id="GO:0046872">
    <property type="term" value="F:metal ion binding"/>
    <property type="evidence" value="ECO:0007669"/>
    <property type="project" value="UniProtKB-KW"/>
</dbReference>
<gene>
    <name evidence="5" type="ORF">GYMLUDRAFT_86532</name>
</gene>
<name>A0A0D0C613_9AGAR</name>
<evidence type="ECO:0000256" key="4">
    <source>
        <dbReference type="PIRSR" id="PIRSR606689-2"/>
    </source>
</evidence>
<sequence length="436" mass="48436">MLSSLYNRFFPESRLRIGLSGLDYCGKTTLVYKLKHGEAVTTIPTIGVVFITADLDIPTSKGTIKCTVWETGIPGCTATPLRTILKSVLFPSAAIIWLVDATDRDRLSESIEELSGLFQESSTAGIGKLPIGTPILILATKQDLPNCMPLTEIRAKVDKIIPGHKVAIFGVCLIQKGISSDLKAAFDWLQAALKNLPLPAPPSSSTSAPKRQSPAVEATMEDALEKKVASWVTRAETDSSPGEFLSQFDSINLPSWDHYTHIRLAYVMIMKFGRRKGKDMIFEGIERYIKQSSQTRGRTFHVTMTYFWVHFVHFGIANMPAPQSPSHSSDENEARTFGKNELDFMDSHISTETSDYATIVDDSSSVWTLVPTLSPSKHPENEEFARFLIMNPFVARGNLWEDYYSRDVMMSLGAKERMVLPDKKPFPNIISLTSSG</sequence>
<dbReference type="EMBL" id="KN834788">
    <property type="protein sequence ID" value="KIK57964.1"/>
    <property type="molecule type" value="Genomic_DNA"/>
</dbReference>
<dbReference type="SUPFAM" id="SSF52540">
    <property type="entry name" value="P-loop containing nucleoside triphosphate hydrolases"/>
    <property type="match status" value="1"/>
</dbReference>
<keyword evidence="6" id="KW-1185">Reference proteome</keyword>
<dbReference type="InterPro" id="IPR027417">
    <property type="entry name" value="P-loop_NTPase"/>
</dbReference>
<evidence type="ECO:0000313" key="6">
    <source>
        <dbReference type="Proteomes" id="UP000053593"/>
    </source>
</evidence>
<keyword evidence="4" id="KW-0479">Metal-binding</keyword>
<evidence type="ECO:0000256" key="3">
    <source>
        <dbReference type="PIRSR" id="PIRSR606689-1"/>
    </source>
</evidence>
<feature type="binding site" evidence="4">
    <location>
        <position position="45"/>
    </location>
    <ligand>
        <name>Mg(2+)</name>
        <dbReference type="ChEBI" id="CHEBI:18420"/>
    </ligand>
</feature>
<dbReference type="InterPro" id="IPR024156">
    <property type="entry name" value="Small_GTPase_ARF"/>
</dbReference>
<evidence type="ECO:0000313" key="5">
    <source>
        <dbReference type="EMBL" id="KIK57964.1"/>
    </source>
</evidence>
<dbReference type="OrthoDB" id="427186at2759"/>
<dbReference type="GO" id="GO:0005525">
    <property type="term" value="F:GTP binding"/>
    <property type="evidence" value="ECO:0007669"/>
    <property type="project" value="UniProtKB-KW"/>
</dbReference>
<proteinExistence type="predicted"/>